<reference evidence="1 2" key="1">
    <citation type="journal article" date="2018" name="Front. Plant Sci.">
        <title>Red Clover (Trifolium pratense) and Zigzag Clover (T. medium) - A Picture of Genomic Similarities and Differences.</title>
        <authorList>
            <person name="Dluhosova J."/>
            <person name="Istvanek J."/>
            <person name="Nedelnik J."/>
            <person name="Repkova J."/>
        </authorList>
    </citation>
    <scope>NUCLEOTIDE SEQUENCE [LARGE SCALE GENOMIC DNA]</scope>
    <source>
        <strain evidence="2">cv. 10/8</strain>
        <tissue evidence="1">Leaf</tissue>
    </source>
</reference>
<gene>
    <name evidence="1" type="ORF">A2U01_0003911</name>
</gene>
<evidence type="ECO:0000313" key="1">
    <source>
        <dbReference type="EMBL" id="MCH83096.1"/>
    </source>
</evidence>
<dbReference type="EMBL" id="LXQA010004647">
    <property type="protein sequence ID" value="MCH83096.1"/>
    <property type="molecule type" value="Genomic_DNA"/>
</dbReference>
<dbReference type="Proteomes" id="UP000265520">
    <property type="component" value="Unassembled WGS sequence"/>
</dbReference>
<feature type="non-terminal residue" evidence="1">
    <location>
        <position position="1"/>
    </location>
</feature>
<dbReference type="AlphaFoldDB" id="A0A392M6T3"/>
<proteinExistence type="predicted"/>
<organism evidence="1 2">
    <name type="scientific">Trifolium medium</name>
    <dbReference type="NCBI Taxonomy" id="97028"/>
    <lineage>
        <taxon>Eukaryota</taxon>
        <taxon>Viridiplantae</taxon>
        <taxon>Streptophyta</taxon>
        <taxon>Embryophyta</taxon>
        <taxon>Tracheophyta</taxon>
        <taxon>Spermatophyta</taxon>
        <taxon>Magnoliopsida</taxon>
        <taxon>eudicotyledons</taxon>
        <taxon>Gunneridae</taxon>
        <taxon>Pentapetalae</taxon>
        <taxon>rosids</taxon>
        <taxon>fabids</taxon>
        <taxon>Fabales</taxon>
        <taxon>Fabaceae</taxon>
        <taxon>Papilionoideae</taxon>
        <taxon>50 kb inversion clade</taxon>
        <taxon>NPAAA clade</taxon>
        <taxon>Hologalegina</taxon>
        <taxon>IRL clade</taxon>
        <taxon>Trifolieae</taxon>
        <taxon>Trifolium</taxon>
    </lineage>
</organism>
<accession>A0A392M6T3</accession>
<name>A0A392M6T3_9FABA</name>
<keyword evidence="2" id="KW-1185">Reference proteome</keyword>
<comment type="caution">
    <text evidence="1">The sequence shown here is derived from an EMBL/GenBank/DDBJ whole genome shotgun (WGS) entry which is preliminary data.</text>
</comment>
<sequence length="76" mass="8499">VIGHHISVCKWLNPAKDNKKEERGKQGMHDNIKKVVKREYVGKNRGLDAGTSKNAETIQVYVPNQAIVVTNKEEGT</sequence>
<protein>
    <submittedName>
        <fullName evidence="1">Uncharacterized protein</fullName>
    </submittedName>
</protein>
<evidence type="ECO:0000313" key="2">
    <source>
        <dbReference type="Proteomes" id="UP000265520"/>
    </source>
</evidence>